<evidence type="ECO:0008006" key="3">
    <source>
        <dbReference type="Google" id="ProtNLM"/>
    </source>
</evidence>
<sequence>MTAIIRTTRFTADPAATEEVLTRRVALIAALRARRSGPTEASLTRIDERTWVDIWRWESQADLEAAMEVAHTLPEAKAAFEVAQDPSAETGELVDER</sequence>
<dbReference type="InterPro" id="IPR011008">
    <property type="entry name" value="Dimeric_a/b-barrel"/>
</dbReference>
<dbReference type="EMBL" id="VCKY01000072">
    <property type="protein sequence ID" value="TMR18280.1"/>
    <property type="molecule type" value="Genomic_DNA"/>
</dbReference>
<proteinExistence type="predicted"/>
<accession>A0A5S4FGG1</accession>
<gene>
    <name evidence="1" type="ORF">ETD86_22105</name>
</gene>
<protein>
    <recommendedName>
        <fullName evidence="3">ABM domain-containing protein</fullName>
    </recommendedName>
</protein>
<dbReference type="SUPFAM" id="SSF54909">
    <property type="entry name" value="Dimeric alpha+beta barrel"/>
    <property type="match status" value="1"/>
</dbReference>
<dbReference type="RefSeq" id="WP_138668054.1">
    <property type="nucleotide sequence ID" value="NZ_VCKY01000072.1"/>
</dbReference>
<evidence type="ECO:0000313" key="2">
    <source>
        <dbReference type="Proteomes" id="UP000309128"/>
    </source>
</evidence>
<dbReference type="OrthoDB" id="255603at2"/>
<dbReference type="Proteomes" id="UP000309128">
    <property type="component" value="Unassembled WGS sequence"/>
</dbReference>
<reference evidence="1 2" key="1">
    <citation type="submission" date="2019-05" db="EMBL/GenBank/DDBJ databases">
        <title>Draft genome sequence of Nonomuraea turkmeniaca DSM 43926.</title>
        <authorList>
            <person name="Saricaoglu S."/>
            <person name="Isik K."/>
        </authorList>
    </citation>
    <scope>NUCLEOTIDE SEQUENCE [LARGE SCALE GENOMIC DNA]</scope>
    <source>
        <strain evidence="1 2">DSM 43926</strain>
    </source>
</reference>
<organism evidence="1 2">
    <name type="scientific">Nonomuraea turkmeniaca</name>
    <dbReference type="NCBI Taxonomy" id="103838"/>
    <lineage>
        <taxon>Bacteria</taxon>
        <taxon>Bacillati</taxon>
        <taxon>Actinomycetota</taxon>
        <taxon>Actinomycetes</taxon>
        <taxon>Streptosporangiales</taxon>
        <taxon>Streptosporangiaceae</taxon>
        <taxon>Nonomuraea</taxon>
    </lineage>
</organism>
<keyword evidence="2" id="KW-1185">Reference proteome</keyword>
<comment type="caution">
    <text evidence="1">The sequence shown here is derived from an EMBL/GenBank/DDBJ whole genome shotgun (WGS) entry which is preliminary data.</text>
</comment>
<name>A0A5S4FGG1_9ACTN</name>
<evidence type="ECO:0000313" key="1">
    <source>
        <dbReference type="EMBL" id="TMR18280.1"/>
    </source>
</evidence>
<dbReference type="AlphaFoldDB" id="A0A5S4FGG1"/>